<dbReference type="Ensembl" id="ENSSAUT00010068495.1">
    <property type="protein sequence ID" value="ENSSAUP00010065400.1"/>
    <property type="gene ID" value="ENSSAUG00010026167.1"/>
</dbReference>
<comment type="similarity">
    <text evidence="8">Belongs to the chemokine-like receptor (CMKLR) family.</text>
</comment>
<keyword evidence="2 9" id="KW-0812">Transmembrane</keyword>
<dbReference type="PRINTS" id="PR00237">
    <property type="entry name" value="GPCRRHODOPSN"/>
</dbReference>
<feature type="transmembrane region" description="Helical" evidence="11">
    <location>
        <begin position="215"/>
        <end position="237"/>
    </location>
</feature>
<gene>
    <name evidence="13" type="primary">PTGDR2</name>
</gene>
<evidence type="ECO:0000256" key="11">
    <source>
        <dbReference type="SAM" id="Phobius"/>
    </source>
</evidence>
<sequence>MSGELMLNTSEPLRGQLFCPLLEIMMNKSHKNTEANTLLVCFHGLVSCLGIMENALILWVVGFRLQRRTVTSVWVLNLAMSDFLTTLTLPLFTMYLQAKHSWDLGNGLCKAQASIFFLNMFVSAFLLAAISLDRCLLVAKPVWSQNHRSVAGAWKVCALGWLWAVINTVPYFVFRAVNTTGGRKLCYHHFAMYSSSQALKRDCEVRQAATAISKLLLAFLFPLVVIAGSYIHIAVSLGNRSKRRKQRDTRLPNALIESNKDGESGATNTPQTTKTTNISLKPLASKPSVFKSTHSLSPTTCNQSSQSLLSQSFTKMVTFVIAAFALCWAPYHIFCILEVAAHNNESLVNGVEVGLPLATTFAFLNSVLNPILYVFSCPNFSVRIRQSLGAVFDVLVEERGLMTGPGKTLKAHIKRRCSQDLGLETQKLSCSASVPRQESKTETELKC</sequence>
<evidence type="ECO:0000256" key="6">
    <source>
        <dbReference type="ARBA" id="ARBA00023170"/>
    </source>
</evidence>
<keyword evidence="14" id="KW-1185">Reference proteome</keyword>
<comment type="similarity">
    <text evidence="9">Belongs to the G-protein coupled receptor 1 family.</text>
</comment>
<feature type="compositionally biased region" description="Low complexity" evidence="10">
    <location>
        <begin position="267"/>
        <end position="276"/>
    </location>
</feature>
<dbReference type="AlphaFoldDB" id="A0A671YRU0"/>
<dbReference type="InterPro" id="IPR000276">
    <property type="entry name" value="GPCR_Rhodpsn"/>
</dbReference>
<reference evidence="13" key="1">
    <citation type="submission" date="2021-04" db="EMBL/GenBank/DDBJ databases">
        <authorList>
            <consortium name="Wellcome Sanger Institute Data Sharing"/>
        </authorList>
    </citation>
    <scope>NUCLEOTIDE SEQUENCE [LARGE SCALE GENOMIC DNA]</scope>
</reference>
<dbReference type="PANTHER" id="PTHR24225">
    <property type="entry name" value="CHEMOTACTIC RECEPTOR"/>
    <property type="match status" value="1"/>
</dbReference>
<evidence type="ECO:0000313" key="13">
    <source>
        <dbReference type="Ensembl" id="ENSSAUP00010065400.1"/>
    </source>
</evidence>
<dbReference type="Pfam" id="PF00001">
    <property type="entry name" value="7tm_1"/>
    <property type="match status" value="1"/>
</dbReference>
<dbReference type="GO" id="GO:0005886">
    <property type="term" value="C:plasma membrane"/>
    <property type="evidence" value="ECO:0007669"/>
    <property type="project" value="TreeGrafter"/>
</dbReference>
<dbReference type="GO" id="GO:0004930">
    <property type="term" value="F:G protein-coupled receptor activity"/>
    <property type="evidence" value="ECO:0007669"/>
    <property type="project" value="UniProtKB-KW"/>
</dbReference>
<proteinExistence type="inferred from homology"/>
<evidence type="ECO:0000313" key="14">
    <source>
        <dbReference type="Proteomes" id="UP000472265"/>
    </source>
</evidence>
<feature type="region of interest" description="Disordered" evidence="10">
    <location>
        <begin position="244"/>
        <end position="276"/>
    </location>
</feature>
<dbReference type="InParanoid" id="A0A671YRU0"/>
<evidence type="ECO:0000256" key="7">
    <source>
        <dbReference type="ARBA" id="ARBA00023224"/>
    </source>
</evidence>
<feature type="transmembrane region" description="Helical" evidence="11">
    <location>
        <begin position="153"/>
        <end position="174"/>
    </location>
</feature>
<accession>A0A671YRU0</accession>
<dbReference type="GO" id="GO:0007200">
    <property type="term" value="P:phospholipase C-activating G protein-coupled receptor signaling pathway"/>
    <property type="evidence" value="ECO:0007669"/>
    <property type="project" value="TreeGrafter"/>
</dbReference>
<reference evidence="13" key="2">
    <citation type="submission" date="2025-08" db="UniProtKB">
        <authorList>
            <consortium name="Ensembl"/>
        </authorList>
    </citation>
    <scope>IDENTIFICATION</scope>
</reference>
<dbReference type="PROSITE" id="PS00237">
    <property type="entry name" value="G_PROTEIN_RECEP_F1_1"/>
    <property type="match status" value="1"/>
</dbReference>
<protein>
    <submittedName>
        <fullName evidence="13">Prostaglandin D2 receptor 2</fullName>
    </submittedName>
</protein>
<evidence type="ECO:0000256" key="3">
    <source>
        <dbReference type="ARBA" id="ARBA00022989"/>
    </source>
</evidence>
<keyword evidence="4 9" id="KW-0297">G-protein coupled receptor</keyword>
<evidence type="ECO:0000256" key="2">
    <source>
        <dbReference type="ARBA" id="ARBA00022692"/>
    </source>
</evidence>
<dbReference type="InterPro" id="IPR017452">
    <property type="entry name" value="GPCR_Rhodpsn_7TM"/>
</dbReference>
<organism evidence="13 14">
    <name type="scientific">Sparus aurata</name>
    <name type="common">Gilthead sea bream</name>
    <dbReference type="NCBI Taxonomy" id="8175"/>
    <lineage>
        <taxon>Eukaryota</taxon>
        <taxon>Metazoa</taxon>
        <taxon>Chordata</taxon>
        <taxon>Craniata</taxon>
        <taxon>Vertebrata</taxon>
        <taxon>Euteleostomi</taxon>
        <taxon>Actinopterygii</taxon>
        <taxon>Neopterygii</taxon>
        <taxon>Teleostei</taxon>
        <taxon>Neoteleostei</taxon>
        <taxon>Acanthomorphata</taxon>
        <taxon>Eupercaria</taxon>
        <taxon>Spariformes</taxon>
        <taxon>Sparidae</taxon>
        <taxon>Sparus</taxon>
    </lineage>
</organism>
<evidence type="ECO:0000256" key="8">
    <source>
        <dbReference type="ARBA" id="ARBA00025736"/>
    </source>
</evidence>
<keyword evidence="5 11" id="KW-0472">Membrane</keyword>
<evidence type="ECO:0000256" key="9">
    <source>
        <dbReference type="RuleBase" id="RU000688"/>
    </source>
</evidence>
<evidence type="ECO:0000256" key="4">
    <source>
        <dbReference type="ARBA" id="ARBA00023040"/>
    </source>
</evidence>
<dbReference type="PRINTS" id="PR00526">
    <property type="entry name" value="FMETLEUPHER"/>
</dbReference>
<evidence type="ECO:0000256" key="1">
    <source>
        <dbReference type="ARBA" id="ARBA00004141"/>
    </source>
</evidence>
<feature type="transmembrane region" description="Helical" evidence="11">
    <location>
        <begin position="353"/>
        <end position="375"/>
    </location>
</feature>
<evidence type="ECO:0000256" key="5">
    <source>
        <dbReference type="ARBA" id="ARBA00023136"/>
    </source>
</evidence>
<feature type="transmembrane region" description="Helical" evidence="11">
    <location>
        <begin position="73"/>
        <end position="93"/>
    </location>
</feature>
<dbReference type="GO" id="GO:0007204">
    <property type="term" value="P:positive regulation of cytosolic calcium ion concentration"/>
    <property type="evidence" value="ECO:0007669"/>
    <property type="project" value="TreeGrafter"/>
</dbReference>
<dbReference type="PANTHER" id="PTHR24225:SF50">
    <property type="entry name" value="PROSTAGLANDIN D2 RECEPTOR 2-LIKE"/>
    <property type="match status" value="1"/>
</dbReference>
<dbReference type="OMA" id="GAWKVCA"/>
<dbReference type="PROSITE" id="PS50262">
    <property type="entry name" value="G_PROTEIN_RECEP_F1_2"/>
    <property type="match status" value="1"/>
</dbReference>
<keyword evidence="6 9" id="KW-0675">Receptor</keyword>
<feature type="transmembrane region" description="Helical" evidence="11">
    <location>
        <begin position="316"/>
        <end position="341"/>
    </location>
</feature>
<evidence type="ECO:0000259" key="12">
    <source>
        <dbReference type="PROSITE" id="PS50262"/>
    </source>
</evidence>
<dbReference type="SUPFAM" id="SSF81321">
    <property type="entry name" value="Family A G protein-coupled receptor-like"/>
    <property type="match status" value="1"/>
</dbReference>
<dbReference type="GO" id="GO:0006954">
    <property type="term" value="P:inflammatory response"/>
    <property type="evidence" value="ECO:0007669"/>
    <property type="project" value="TreeGrafter"/>
</dbReference>
<feature type="transmembrane region" description="Helical" evidence="11">
    <location>
        <begin position="35"/>
        <end position="61"/>
    </location>
</feature>
<feature type="domain" description="G-protein coupled receptors family 1 profile" evidence="12">
    <location>
        <begin position="53"/>
        <end position="373"/>
    </location>
</feature>
<dbReference type="InterPro" id="IPR000826">
    <property type="entry name" value="Formyl_rcpt-rel"/>
</dbReference>
<dbReference type="Gene3D" id="1.20.1070.10">
    <property type="entry name" value="Rhodopsin 7-helix transmembrane proteins"/>
    <property type="match status" value="2"/>
</dbReference>
<dbReference type="Proteomes" id="UP000472265">
    <property type="component" value="Chromosome 1"/>
</dbReference>
<keyword evidence="3 11" id="KW-1133">Transmembrane helix</keyword>
<feature type="transmembrane region" description="Helical" evidence="11">
    <location>
        <begin position="113"/>
        <end position="132"/>
    </location>
</feature>
<name>A0A671YRU0_SPAAU</name>
<dbReference type="GO" id="GO:0004875">
    <property type="term" value="F:complement receptor activity"/>
    <property type="evidence" value="ECO:0007669"/>
    <property type="project" value="TreeGrafter"/>
</dbReference>
<keyword evidence="7 9" id="KW-0807">Transducer</keyword>
<evidence type="ECO:0000256" key="10">
    <source>
        <dbReference type="SAM" id="MobiDB-lite"/>
    </source>
</evidence>
<dbReference type="GeneTree" id="ENSGT00940000162009"/>
<reference evidence="13" key="3">
    <citation type="submission" date="2025-09" db="UniProtKB">
        <authorList>
            <consortium name="Ensembl"/>
        </authorList>
    </citation>
    <scope>IDENTIFICATION</scope>
</reference>
<comment type="subcellular location">
    <subcellularLocation>
        <location evidence="1">Membrane</location>
        <topology evidence="1">Multi-pass membrane protein</topology>
    </subcellularLocation>
</comment>